<dbReference type="InterPro" id="IPR036047">
    <property type="entry name" value="F-box-like_dom_sf"/>
</dbReference>
<feature type="domain" description="F-box" evidence="1">
    <location>
        <begin position="25"/>
        <end position="77"/>
    </location>
</feature>
<gene>
    <name evidence="2" type="ORF">TWF481_003043</name>
</gene>
<evidence type="ECO:0000313" key="3">
    <source>
        <dbReference type="Proteomes" id="UP001370758"/>
    </source>
</evidence>
<dbReference type="Gene3D" id="3.80.10.10">
    <property type="entry name" value="Ribonuclease Inhibitor"/>
    <property type="match status" value="1"/>
</dbReference>
<protein>
    <recommendedName>
        <fullName evidence="1">F-box domain-containing protein</fullName>
    </recommendedName>
</protein>
<evidence type="ECO:0000259" key="1">
    <source>
        <dbReference type="PROSITE" id="PS50181"/>
    </source>
</evidence>
<dbReference type="Proteomes" id="UP001370758">
    <property type="component" value="Unassembled WGS sequence"/>
</dbReference>
<dbReference type="SUPFAM" id="SSF81383">
    <property type="entry name" value="F-box domain"/>
    <property type="match status" value="1"/>
</dbReference>
<keyword evidence="3" id="KW-1185">Reference proteome</keyword>
<dbReference type="InterPro" id="IPR001810">
    <property type="entry name" value="F-box_dom"/>
</dbReference>
<dbReference type="SUPFAM" id="SSF52047">
    <property type="entry name" value="RNI-like"/>
    <property type="match status" value="1"/>
</dbReference>
<sequence length="568" mass="64645">MQPEEMDSREWVQHVEVTIPDTASRASLMALPSETLAGVMSFLDFESLKAVTLVCSILRDFAVRILCRTLVLRWNRHSGFPLSRLETILTSSDCALSQIKRIDVIQDAEESHLNVSRQLPPPGLRAPEDLLFRLLLRRLRPNQLRSISVSSVEGIGADTAALLLSTQRNLAQLDLSTLNEVVDIMPFAFSINNLQSFGFHLGEKEVAVSRAFAFMYHVLKRNCDTLRSLYLSFNEKSELYKELERDSSATMNTRHQYDSATAQILRLFVGDPSGGGELIHFRTLRQLRLQRVPSFGALFNMGGPTLTERLNLQNIVLIRIDHCNGADRLIKDIAGKVPHIRVLQLIHSCEWATIEAVLSELPPLEVLHVKFTDGKTFGTEISPRVFDRHRDSIRSLWLECLSPDPDVRPHTISCILKLFKVGARYYMWPRLKELALQTDDYGFMGPYFSTLRYLRILPSRTRQVRTVTSEKEAALRNCDMYLQLYYGIQRKLPALEVIAVTASDALTFSNGQVYYFVVEFVRTKLGSYAPVVSRATPGEIRSLFRDLNLMEFERGERVWSDVEGEMLA</sequence>
<reference evidence="2 3" key="1">
    <citation type="submission" date="2023-08" db="EMBL/GenBank/DDBJ databases">
        <authorList>
            <person name="Palmer J.M."/>
        </authorList>
    </citation>
    <scope>NUCLEOTIDE SEQUENCE [LARGE SCALE GENOMIC DNA]</scope>
    <source>
        <strain evidence="2 3">TWF481</strain>
    </source>
</reference>
<name>A0AAV9VP52_9PEZI</name>
<organism evidence="2 3">
    <name type="scientific">Arthrobotrys musiformis</name>
    <dbReference type="NCBI Taxonomy" id="47236"/>
    <lineage>
        <taxon>Eukaryota</taxon>
        <taxon>Fungi</taxon>
        <taxon>Dikarya</taxon>
        <taxon>Ascomycota</taxon>
        <taxon>Pezizomycotina</taxon>
        <taxon>Orbiliomycetes</taxon>
        <taxon>Orbiliales</taxon>
        <taxon>Orbiliaceae</taxon>
        <taxon>Arthrobotrys</taxon>
    </lineage>
</organism>
<accession>A0AAV9VP52</accession>
<evidence type="ECO:0000313" key="2">
    <source>
        <dbReference type="EMBL" id="KAK6495015.1"/>
    </source>
</evidence>
<dbReference type="EMBL" id="JAVHJL010000013">
    <property type="protein sequence ID" value="KAK6495015.1"/>
    <property type="molecule type" value="Genomic_DNA"/>
</dbReference>
<dbReference type="InterPro" id="IPR032675">
    <property type="entry name" value="LRR_dom_sf"/>
</dbReference>
<dbReference type="PROSITE" id="PS50181">
    <property type="entry name" value="FBOX"/>
    <property type="match status" value="1"/>
</dbReference>
<proteinExistence type="predicted"/>
<dbReference type="AlphaFoldDB" id="A0AAV9VP52"/>
<comment type="caution">
    <text evidence="2">The sequence shown here is derived from an EMBL/GenBank/DDBJ whole genome shotgun (WGS) entry which is preliminary data.</text>
</comment>